<feature type="domain" description="GmrSD restriction endonucleases C-terminal" evidence="1">
    <location>
        <begin position="89"/>
        <end position="215"/>
    </location>
</feature>
<evidence type="ECO:0000313" key="3">
    <source>
        <dbReference type="Proteomes" id="UP000193090"/>
    </source>
</evidence>
<dbReference type="RefSeq" id="WP_085107491.1">
    <property type="nucleotide sequence ID" value="NZ_JACKSN010000119.1"/>
</dbReference>
<dbReference type="Pfam" id="PF07510">
    <property type="entry name" value="GmrSD_C"/>
    <property type="match status" value="1"/>
</dbReference>
<organism evidence="2 3">
    <name type="scientific">Mycolicibacillus trivialis</name>
    <dbReference type="NCBI Taxonomy" id="1798"/>
    <lineage>
        <taxon>Bacteria</taxon>
        <taxon>Bacillati</taxon>
        <taxon>Actinomycetota</taxon>
        <taxon>Actinomycetes</taxon>
        <taxon>Mycobacteriales</taxon>
        <taxon>Mycobacteriaceae</taxon>
        <taxon>Mycolicibacillus</taxon>
    </lineage>
</organism>
<sequence>MTAGDAGRRRLLWLALLTAVAVLVAYQVVTARAERSTTGAPVLAPGTDVLAGITVLAARPHRPDYRRTIDFGAAWDDDNDAPGGRNGCDTRNDILNRDLTDITHVRTRRCPDAVATGTLRDPYTGVTVSFTRGAGIGEAVQIDHLVPLAYAWDMGAHAWPPELRLRFANDPANLLAVAGAPNQDKGDSPPADWMPPNTAFGCQYATQFTAVLRGYRLPVDAPSVPVLRAAAATCPAG</sequence>
<accession>A0A1X2EQM1</accession>
<comment type="caution">
    <text evidence="2">The sequence shown here is derived from an EMBL/GenBank/DDBJ whole genome shotgun (WGS) entry which is preliminary data.</text>
</comment>
<protein>
    <recommendedName>
        <fullName evidence="1">GmrSD restriction endonucleases C-terminal domain-containing protein</fullName>
    </recommendedName>
</protein>
<name>A0A1X2EQM1_9MYCO</name>
<dbReference type="PANTHER" id="PTHR24094">
    <property type="entry name" value="SECRETED PROTEIN"/>
    <property type="match status" value="1"/>
</dbReference>
<dbReference type="EMBL" id="LQPZ01000006">
    <property type="protein sequence ID" value="ORX08454.1"/>
    <property type="molecule type" value="Genomic_DNA"/>
</dbReference>
<dbReference type="AlphaFoldDB" id="A0A1X2EQM1"/>
<dbReference type="Proteomes" id="UP000193090">
    <property type="component" value="Unassembled WGS sequence"/>
</dbReference>
<evidence type="ECO:0000313" key="2">
    <source>
        <dbReference type="EMBL" id="ORX08454.1"/>
    </source>
</evidence>
<reference evidence="2 3" key="1">
    <citation type="submission" date="2016-01" db="EMBL/GenBank/DDBJ databases">
        <title>The new phylogeny of the genus Mycobacterium.</title>
        <authorList>
            <person name="Tarcisio F."/>
            <person name="Conor M."/>
            <person name="Antonella G."/>
            <person name="Elisabetta G."/>
            <person name="Giulia F.S."/>
            <person name="Sara T."/>
            <person name="Anna F."/>
            <person name="Clotilde B."/>
            <person name="Roberto B."/>
            <person name="Veronica D.S."/>
            <person name="Fabio R."/>
            <person name="Monica P."/>
            <person name="Olivier J."/>
            <person name="Enrico T."/>
            <person name="Nicola S."/>
        </authorList>
    </citation>
    <scope>NUCLEOTIDE SEQUENCE [LARGE SCALE GENOMIC DNA]</scope>
    <source>
        <strain evidence="2 3">DSM 44153</strain>
    </source>
</reference>
<dbReference type="OrthoDB" id="5196645at2"/>
<dbReference type="PANTHER" id="PTHR24094:SF15">
    <property type="entry name" value="AMP-DEPENDENT SYNTHETASE_LIGASE DOMAIN-CONTAINING PROTEIN-RELATED"/>
    <property type="match status" value="1"/>
</dbReference>
<keyword evidence="3" id="KW-1185">Reference proteome</keyword>
<dbReference type="InterPro" id="IPR011089">
    <property type="entry name" value="GmrSD_C"/>
</dbReference>
<gene>
    <name evidence="2" type="ORF">AWC30_02135</name>
</gene>
<proteinExistence type="predicted"/>
<evidence type="ECO:0000259" key="1">
    <source>
        <dbReference type="Pfam" id="PF07510"/>
    </source>
</evidence>
<dbReference type="STRING" id="1798.AWC30_02135"/>